<reference evidence="4 5" key="1">
    <citation type="submission" date="2020-12" db="EMBL/GenBank/DDBJ databases">
        <title>Complete genome sequence of Burkholderia anthina BJQ0011.</title>
        <authorList>
            <person name="Xu Y."/>
        </authorList>
    </citation>
    <scope>NUCLEOTIDE SEQUENCE [LARGE SCALE GENOMIC DNA]</scope>
    <source>
        <strain evidence="4 5">BJQ0011</strain>
    </source>
</reference>
<evidence type="ECO:0000256" key="2">
    <source>
        <dbReference type="ARBA" id="ARBA00023315"/>
    </source>
</evidence>
<name>A0A7T6VML6_9BURK</name>
<evidence type="ECO:0000256" key="1">
    <source>
        <dbReference type="ARBA" id="ARBA00022679"/>
    </source>
</evidence>
<evidence type="ECO:0000313" key="5">
    <source>
        <dbReference type="Proteomes" id="UP000596205"/>
    </source>
</evidence>
<accession>A0A7T6VML6</accession>
<evidence type="ECO:0000259" key="3">
    <source>
        <dbReference type="PROSITE" id="PS51186"/>
    </source>
</evidence>
<keyword evidence="1 4" id="KW-0808">Transferase</keyword>
<feature type="domain" description="N-acetyltransferase" evidence="3">
    <location>
        <begin position="4"/>
        <end position="164"/>
    </location>
</feature>
<dbReference type="GO" id="GO:0016747">
    <property type="term" value="F:acyltransferase activity, transferring groups other than amino-acyl groups"/>
    <property type="evidence" value="ECO:0007669"/>
    <property type="project" value="InterPro"/>
</dbReference>
<dbReference type="PANTHER" id="PTHR43877">
    <property type="entry name" value="AMINOALKYLPHOSPHONATE N-ACETYLTRANSFERASE-RELATED-RELATED"/>
    <property type="match status" value="1"/>
</dbReference>
<dbReference type="Gene3D" id="3.40.630.30">
    <property type="match status" value="1"/>
</dbReference>
<sequence>MTSPSVRRATIDDVPVLVRIRNDAHAKKVAHGDDAWGKEGDGFSDTWVRNHVMRAAVYVVDLDGTSVGTFSLAFDGDKHWGLQEPIAGYVHGLCVRSGFNGRGLGRFMLDWCAREVRSLNRRWVRLDCAADNAMLCAYYASLGFIRVGMKSDGRVWSLYEKAVD</sequence>
<protein>
    <submittedName>
        <fullName evidence="4">GNAT family N-acetyltransferase</fullName>
    </submittedName>
</protein>
<dbReference type="KEGG" id="bann:JFN94_18080"/>
<keyword evidence="2" id="KW-0012">Acyltransferase</keyword>
<dbReference type="PROSITE" id="PS51186">
    <property type="entry name" value="GNAT"/>
    <property type="match status" value="1"/>
</dbReference>
<dbReference type="CDD" id="cd04301">
    <property type="entry name" value="NAT_SF"/>
    <property type="match status" value="1"/>
</dbReference>
<dbReference type="AlphaFoldDB" id="A0A7T6VML6"/>
<dbReference type="InterPro" id="IPR050832">
    <property type="entry name" value="Bact_Acetyltransf"/>
</dbReference>
<gene>
    <name evidence="4" type="ORF">JFN94_18080</name>
</gene>
<dbReference type="Pfam" id="PF00583">
    <property type="entry name" value="Acetyltransf_1"/>
    <property type="match status" value="1"/>
</dbReference>
<dbReference type="SUPFAM" id="SSF55729">
    <property type="entry name" value="Acyl-CoA N-acyltransferases (Nat)"/>
    <property type="match status" value="1"/>
</dbReference>
<dbReference type="InterPro" id="IPR016181">
    <property type="entry name" value="Acyl_CoA_acyltransferase"/>
</dbReference>
<dbReference type="InterPro" id="IPR000182">
    <property type="entry name" value="GNAT_dom"/>
</dbReference>
<proteinExistence type="predicted"/>
<dbReference type="EMBL" id="CP066770">
    <property type="protein sequence ID" value="QQK06704.1"/>
    <property type="molecule type" value="Genomic_DNA"/>
</dbReference>
<dbReference type="Proteomes" id="UP000596205">
    <property type="component" value="Chromosome 2"/>
</dbReference>
<evidence type="ECO:0000313" key="4">
    <source>
        <dbReference type="EMBL" id="QQK06704.1"/>
    </source>
</evidence>
<organism evidence="4 5">
    <name type="scientific">Burkholderia anthina</name>
    <dbReference type="NCBI Taxonomy" id="179879"/>
    <lineage>
        <taxon>Bacteria</taxon>
        <taxon>Pseudomonadati</taxon>
        <taxon>Pseudomonadota</taxon>
        <taxon>Betaproteobacteria</taxon>
        <taxon>Burkholderiales</taxon>
        <taxon>Burkholderiaceae</taxon>
        <taxon>Burkholderia</taxon>
        <taxon>Burkholderia cepacia complex</taxon>
    </lineage>
</organism>